<dbReference type="Gene3D" id="3.55.50.10">
    <property type="entry name" value="Baseplate protein-like domains"/>
    <property type="match status" value="1"/>
</dbReference>
<sequence length="469" mass="54185">MEAITYHQLKTNIPNIKRIESLSIQQNLNKHATMRLTGIMDEKSIDQFVVQNEEDKEIEVYTEDENSEYKILFRGIVKEEQIRFVQGICYIEIVGTSYTYLLDIKKRKQSFQDAAMSLQEILAHIMKQYAGWDVQDTIQRKEGVGQLLIQYNETDWEFLKRLASIYHKPILPMINYKTPKLVFGAKEGKEIGKLSQFNYVVSKDLEYYSKAKNNKLPEIKLEDTIIYKVTTRNEFEIGDVGEFQDRIIYIRSKNCEMHGGELQFEYELTTKNAFLQEDKYNQNIVGTSIKGTVLERVNDKVKVQLAIDENKQSKEKAWEFPYMTPYSSEGHSGWYCMPEIGDTVNIYFPSKREEEAVAQNSVRSKSAKGDKITDPAVKYFRTADGKEIKFSKDEICISCKNMYIKMTENDGIRIVSSGNLNFSSGKGITLQAEKEINIHANDQIKLECKSSEIVMNTNIDICGEDVRIN</sequence>
<dbReference type="RefSeq" id="WP_184093782.1">
    <property type="nucleotide sequence ID" value="NZ_AP023367.1"/>
</dbReference>
<organism evidence="1 2">
    <name type="scientific">Anaerocolumna cellulosilytica</name>
    <dbReference type="NCBI Taxonomy" id="433286"/>
    <lineage>
        <taxon>Bacteria</taxon>
        <taxon>Bacillati</taxon>
        <taxon>Bacillota</taxon>
        <taxon>Clostridia</taxon>
        <taxon>Lachnospirales</taxon>
        <taxon>Lachnospiraceae</taxon>
        <taxon>Anaerocolumna</taxon>
    </lineage>
</organism>
<gene>
    <name evidence="1" type="ORF">acsn021_02580</name>
</gene>
<dbReference type="Proteomes" id="UP000515561">
    <property type="component" value="Chromosome"/>
</dbReference>
<evidence type="ECO:0000313" key="1">
    <source>
        <dbReference type="EMBL" id="BCJ92689.1"/>
    </source>
</evidence>
<dbReference type="AlphaFoldDB" id="A0A6S6QUD6"/>
<accession>A0A6S6QUD6</accession>
<dbReference type="KEGG" id="acel:acsn021_02580"/>
<dbReference type="SUPFAM" id="SSF69279">
    <property type="entry name" value="Phage tail proteins"/>
    <property type="match status" value="1"/>
</dbReference>
<protein>
    <submittedName>
        <fullName evidence="1">Uncharacterized protein</fullName>
    </submittedName>
</protein>
<keyword evidence="2" id="KW-1185">Reference proteome</keyword>
<name>A0A6S6QUD6_9FIRM</name>
<reference evidence="1 2" key="1">
    <citation type="journal article" date="2016" name="Int. J. Syst. Evol. Microbiol.">
        <title>Descriptions of Anaerotaenia torta gen. nov., sp. nov. and Anaerocolumna cellulosilytica gen. nov., sp. nov. isolated from a methanogenic reactor of cattle waste.</title>
        <authorList>
            <person name="Uek A."/>
            <person name="Ohtaki Y."/>
            <person name="Kaku N."/>
            <person name="Ueki K."/>
        </authorList>
    </citation>
    <scope>NUCLEOTIDE SEQUENCE [LARGE SCALE GENOMIC DNA]</scope>
    <source>
        <strain evidence="1 2">SN021</strain>
    </source>
</reference>
<evidence type="ECO:0000313" key="2">
    <source>
        <dbReference type="Proteomes" id="UP000515561"/>
    </source>
</evidence>
<proteinExistence type="predicted"/>
<dbReference type="EMBL" id="AP023367">
    <property type="protein sequence ID" value="BCJ92689.1"/>
    <property type="molecule type" value="Genomic_DNA"/>
</dbReference>